<keyword evidence="2" id="KW-0418">Kinase</keyword>
<proteinExistence type="inferred from homology"/>
<dbReference type="InterPro" id="IPR036390">
    <property type="entry name" value="WH_DNA-bd_sf"/>
</dbReference>
<sequence>MSSLDGPEHTPVPPPILNPAGGANQVRVRAYNERLVLSLVRLYGALSKADIARRSGLSAQTVSVIMRVLEKEGLLSRGAPVRGRVGQPSIPMHINPDAVYSFGLKMGRRSADLVLMDFVGRIRMQLHRTYAYPLPEEILAFVTSGIEEIESRLDDRQRGRIAGLGIAAPFELWNWAEEVGAPPGAMEVWREVDLQADIAARVSHPVFMQNDATSACGAELVFGVGPSYPDFVYFFIGSFIGGGIVLNSAIFSGRTGTAGAIGPLPVRDRNGETKQLLEIASIFVLENMLRERGIDPEPLWYSADDWVDFGEPMEIWIQDTAKALAQAIVAAASIVDFSAAVIDGGFPHWVRSRVVQATIDEAAKLDLQGVVMPEIIEGAVGAQARAIGGASLPIFARYLTDQNVLFKEVDHAEGT</sequence>
<dbReference type="CDD" id="cd23763">
    <property type="entry name" value="ASKHA_ATPase_ROK"/>
    <property type="match status" value="1"/>
</dbReference>
<dbReference type="Pfam" id="PF00480">
    <property type="entry name" value="ROK"/>
    <property type="match status" value="1"/>
</dbReference>
<dbReference type="SUPFAM" id="SSF46785">
    <property type="entry name" value="Winged helix' DNA-binding domain"/>
    <property type="match status" value="1"/>
</dbReference>
<protein>
    <submittedName>
        <fullName evidence="2">Sugar kinase</fullName>
    </submittedName>
</protein>
<comment type="similarity">
    <text evidence="1">Belongs to the ROK (NagC/XylR) family.</text>
</comment>
<comment type="caution">
    <text evidence="2">The sequence shown here is derived from an EMBL/GenBank/DDBJ whole genome shotgun (WGS) entry which is preliminary data.</text>
</comment>
<dbReference type="EMBL" id="NAOO01000004">
    <property type="protein sequence ID" value="RFB99419.1"/>
    <property type="molecule type" value="Genomic_DNA"/>
</dbReference>
<dbReference type="AlphaFoldDB" id="A0A3E1BY88"/>
<dbReference type="Proteomes" id="UP000256748">
    <property type="component" value="Unassembled WGS sequence"/>
</dbReference>
<name>A0A3E1BY88_RHILT</name>
<dbReference type="Gene3D" id="3.30.420.40">
    <property type="match status" value="2"/>
</dbReference>
<evidence type="ECO:0000313" key="3">
    <source>
        <dbReference type="Proteomes" id="UP000256748"/>
    </source>
</evidence>
<dbReference type="Gene3D" id="1.10.10.10">
    <property type="entry name" value="Winged helix-like DNA-binding domain superfamily/Winged helix DNA-binding domain"/>
    <property type="match status" value="1"/>
</dbReference>
<dbReference type="PANTHER" id="PTHR18964:SF149">
    <property type="entry name" value="BIFUNCTIONAL UDP-N-ACETYLGLUCOSAMINE 2-EPIMERASE_N-ACETYLMANNOSAMINE KINASE"/>
    <property type="match status" value="1"/>
</dbReference>
<evidence type="ECO:0000256" key="1">
    <source>
        <dbReference type="ARBA" id="ARBA00006479"/>
    </source>
</evidence>
<dbReference type="RefSeq" id="WP_116272217.1">
    <property type="nucleotide sequence ID" value="NZ_KZ859521.1"/>
</dbReference>
<reference evidence="2 3" key="1">
    <citation type="submission" date="2017-03" db="EMBL/GenBank/DDBJ databases">
        <title>Genome analysis of Rhizobial strains effectives or ineffectives for nitrogen fixation isolated from bean seeds.</title>
        <authorList>
            <person name="Peralta H."/>
            <person name="Aguilar-Vera A."/>
            <person name="Mora Y."/>
            <person name="Vargas-Lagunas C."/>
            <person name="Girard L."/>
            <person name="Mora J."/>
        </authorList>
    </citation>
    <scope>NUCLEOTIDE SEQUENCE [LARGE SCALE GENOMIC DNA]</scope>
    <source>
        <strain evidence="2 3">CCGM5</strain>
    </source>
</reference>
<dbReference type="InterPro" id="IPR036388">
    <property type="entry name" value="WH-like_DNA-bd_sf"/>
</dbReference>
<organism evidence="2 3">
    <name type="scientific">Rhizobium leguminosarum bv. trifolii</name>
    <dbReference type="NCBI Taxonomy" id="386"/>
    <lineage>
        <taxon>Bacteria</taxon>
        <taxon>Pseudomonadati</taxon>
        <taxon>Pseudomonadota</taxon>
        <taxon>Alphaproteobacteria</taxon>
        <taxon>Hyphomicrobiales</taxon>
        <taxon>Rhizobiaceae</taxon>
        <taxon>Rhizobium/Agrobacterium group</taxon>
        <taxon>Rhizobium</taxon>
    </lineage>
</organism>
<dbReference type="InterPro" id="IPR043129">
    <property type="entry name" value="ATPase_NBD"/>
</dbReference>
<dbReference type="Pfam" id="PF13412">
    <property type="entry name" value="HTH_24"/>
    <property type="match status" value="1"/>
</dbReference>
<keyword evidence="2" id="KW-0808">Transferase</keyword>
<evidence type="ECO:0000313" key="2">
    <source>
        <dbReference type="EMBL" id="RFB99419.1"/>
    </source>
</evidence>
<dbReference type="InterPro" id="IPR000600">
    <property type="entry name" value="ROK"/>
</dbReference>
<dbReference type="SUPFAM" id="SSF53067">
    <property type="entry name" value="Actin-like ATPase domain"/>
    <property type="match status" value="1"/>
</dbReference>
<dbReference type="PANTHER" id="PTHR18964">
    <property type="entry name" value="ROK (REPRESSOR, ORF, KINASE) FAMILY"/>
    <property type="match status" value="1"/>
</dbReference>
<dbReference type="GO" id="GO:0016301">
    <property type="term" value="F:kinase activity"/>
    <property type="evidence" value="ECO:0007669"/>
    <property type="project" value="UniProtKB-KW"/>
</dbReference>
<gene>
    <name evidence="2" type="ORF">B5K10_02455</name>
</gene>
<accession>A0A3E1BY88</accession>